<evidence type="ECO:0000313" key="2">
    <source>
        <dbReference type="EMBL" id="MBD8049767.1"/>
    </source>
</evidence>
<accession>A0A927FGX8</accession>
<dbReference type="Pfam" id="PF01863">
    <property type="entry name" value="YgjP-like"/>
    <property type="match status" value="1"/>
</dbReference>
<evidence type="ECO:0000259" key="1">
    <source>
        <dbReference type="Pfam" id="PF01863"/>
    </source>
</evidence>
<proteinExistence type="predicted"/>
<dbReference type="RefSeq" id="WP_191818214.1">
    <property type="nucleotide sequence ID" value="NZ_JACYFT010000001.1"/>
</dbReference>
<dbReference type="PANTHER" id="PTHR30399">
    <property type="entry name" value="UNCHARACTERIZED PROTEIN YGJP"/>
    <property type="match status" value="1"/>
</dbReference>
<protein>
    <submittedName>
        <fullName evidence="2">M48 family metallopeptidase</fullName>
    </submittedName>
</protein>
<feature type="domain" description="YgjP-like metallopeptidase" evidence="1">
    <location>
        <begin position="90"/>
        <end position="296"/>
    </location>
</feature>
<name>A0A927FGX8_9BURK</name>
<dbReference type="AlphaFoldDB" id="A0A927FGX8"/>
<dbReference type="Gene3D" id="3.30.2010.10">
    <property type="entry name" value="Metalloproteases ('zincins'), catalytic domain"/>
    <property type="match status" value="1"/>
</dbReference>
<sequence length="304" mass="33874">MRTPLQFVLDFFTWGDPETPQVQLHSGSAEPPGAVTPPGVTPAATPVPWPSAAPTAAPLAGYTHPAANRHAQLQGFAVSYRFERSRRRSIGFVIGAEGLVVRAPSWVTLREVDAAVQEKAAWIVAKLQQFRQRQSEHLQQAIDWTHGADIPYLGGTVRLCVLERGALPPSGDMTQALRLSLPPAASAQQVREAAEVWFKKKARPLFEERLAHFAPQLGVQWKKLSLSSARTRWGSARSDGHIRLNWRLIHLPLAQIDYVVVHELAHLREMNHGPKFWDTVGGVMPDYRERRQQLRQSALGVPED</sequence>
<dbReference type="CDD" id="cd07344">
    <property type="entry name" value="M48_yhfN_like"/>
    <property type="match status" value="1"/>
</dbReference>
<organism evidence="2 3">
    <name type="scientific">Limnohabitans radicicola</name>
    <dbReference type="NCBI Taxonomy" id="2771427"/>
    <lineage>
        <taxon>Bacteria</taxon>
        <taxon>Pseudomonadati</taxon>
        <taxon>Pseudomonadota</taxon>
        <taxon>Betaproteobacteria</taxon>
        <taxon>Burkholderiales</taxon>
        <taxon>Comamonadaceae</taxon>
        <taxon>Limnohabitans</taxon>
    </lineage>
</organism>
<gene>
    <name evidence="2" type="ORF">IC609_04355</name>
</gene>
<dbReference type="Proteomes" id="UP000647424">
    <property type="component" value="Unassembled WGS sequence"/>
</dbReference>
<dbReference type="EMBL" id="JACYFT010000001">
    <property type="protein sequence ID" value="MBD8049767.1"/>
    <property type="molecule type" value="Genomic_DNA"/>
</dbReference>
<dbReference type="PANTHER" id="PTHR30399:SF1">
    <property type="entry name" value="UTP PYROPHOSPHATASE"/>
    <property type="match status" value="1"/>
</dbReference>
<reference evidence="2" key="1">
    <citation type="submission" date="2020-09" db="EMBL/GenBank/DDBJ databases">
        <title>Genome seq and assembly of Limnohabitants sp.</title>
        <authorList>
            <person name="Chhetri G."/>
        </authorList>
    </citation>
    <scope>NUCLEOTIDE SEQUENCE</scope>
    <source>
        <strain evidence="2">JUR4</strain>
    </source>
</reference>
<comment type="caution">
    <text evidence="2">The sequence shown here is derived from an EMBL/GenBank/DDBJ whole genome shotgun (WGS) entry which is preliminary data.</text>
</comment>
<evidence type="ECO:0000313" key="3">
    <source>
        <dbReference type="Proteomes" id="UP000647424"/>
    </source>
</evidence>
<dbReference type="InterPro" id="IPR002725">
    <property type="entry name" value="YgjP-like_metallopeptidase"/>
</dbReference>
<dbReference type="InterPro" id="IPR053136">
    <property type="entry name" value="UTP_pyrophosphatase-like"/>
</dbReference>
<keyword evidence="3" id="KW-1185">Reference proteome</keyword>